<feature type="domain" description="HECT" evidence="3">
    <location>
        <begin position="540"/>
        <end position="790"/>
    </location>
</feature>
<keyword evidence="5" id="KW-1185">Reference proteome</keyword>
<keyword evidence="2" id="KW-0833">Ubl conjugation pathway</keyword>
<dbReference type="GO" id="GO:0006511">
    <property type="term" value="P:ubiquitin-dependent protein catabolic process"/>
    <property type="evidence" value="ECO:0007669"/>
    <property type="project" value="TreeGrafter"/>
</dbReference>
<dbReference type="InterPro" id="IPR058738">
    <property type="entry name" value="PH-like_AREL1"/>
</dbReference>
<dbReference type="GO" id="GO:0000209">
    <property type="term" value="P:protein polyubiquitination"/>
    <property type="evidence" value="ECO:0007669"/>
    <property type="project" value="TreeGrafter"/>
</dbReference>
<feature type="active site" description="Glycyl thioester intermediate" evidence="2">
    <location>
        <position position="757"/>
    </location>
</feature>
<dbReference type="GO" id="GO:0061630">
    <property type="term" value="F:ubiquitin protein ligase activity"/>
    <property type="evidence" value="ECO:0007669"/>
    <property type="project" value="TreeGrafter"/>
</dbReference>
<evidence type="ECO:0000313" key="5">
    <source>
        <dbReference type="Proteomes" id="UP000708208"/>
    </source>
</evidence>
<keyword evidence="1" id="KW-0808">Transferase</keyword>
<dbReference type="OrthoDB" id="6057829at2759"/>
<evidence type="ECO:0000256" key="1">
    <source>
        <dbReference type="ARBA" id="ARBA00022679"/>
    </source>
</evidence>
<evidence type="ECO:0000313" key="4">
    <source>
        <dbReference type="EMBL" id="CAG7727095.1"/>
    </source>
</evidence>
<dbReference type="PANTHER" id="PTHR11254">
    <property type="entry name" value="HECT DOMAIN UBIQUITIN-PROTEIN LIGASE"/>
    <property type="match status" value="1"/>
</dbReference>
<protein>
    <recommendedName>
        <fullName evidence="3">HECT domain-containing protein</fullName>
    </recommendedName>
</protein>
<dbReference type="PANTHER" id="PTHR11254:SF340">
    <property type="entry name" value="APOPTOSIS-RESISTANT E3 UBIQUITIN PROTEIN LIGASE 1"/>
    <property type="match status" value="1"/>
</dbReference>
<accession>A0A8J2JUU1</accession>
<dbReference type="SMART" id="SM00119">
    <property type="entry name" value="HECTc"/>
    <property type="match status" value="1"/>
</dbReference>
<dbReference type="Pfam" id="PF00632">
    <property type="entry name" value="HECT"/>
    <property type="match status" value="1"/>
</dbReference>
<dbReference type="EMBL" id="CAJVCH010143679">
    <property type="protein sequence ID" value="CAG7727095.1"/>
    <property type="molecule type" value="Genomic_DNA"/>
</dbReference>
<sequence length="790" mass="89535">MMSVNSELFVIMGTLWLMAASAFCGYKLYKLYCEHVDRAPALPTTHLDQTDSARDRTSARVTPIFKSLLPDICRAGETMSLQITFPKILRSGILDPQLQNQLTSLLSIKIYQQRSSSPTAAADLGEILPIIFQYQPVREGDKDIVLIVKFTVKQAGMYQCDVRYRNSNILGTPIFKHFHAGHLDPECTAFQRKSPAILCVTEVPFYGIIEPKDRHGNLCQIQDVDMNMFKVEITEVQKSKKGMLVEPVTYSFSQEFNDWGIAQPSVRLQLEIFLPGTFSGTIFYNGTVIRNGNFDITCLTTQENDKLKAILSDNPGAMYHEANLLYVGLETENIPLKSTKTRKVYVYVGPQVLSVKEYYFGIIPTQLASYRVLPATRINLVTLKGKNDSIGVISFSDRSQPKILLQMDIGLGRIVIALFQYFLQQRLGGSESFENKQRFFHQELRKVVSEKYRPSATVLNIKRNDLIDSTLKETKIFGSKDWCRKFKIKFVGEEGSDEGNSRLVLPNSDRDTIFTLKHYELAGHVVAKCMFETAVGGHFKQMVNARFGRSFLAQIIGFPPHYKYFEQDDPELYDAKVKYILDSSQVDDMDLTFSEEVYAEGKLVSVIDLIPNGAQIKVTNQNKSEYLQALAHQRLCSQVRKEIESFVKGLNDIIPYGLLTNFDENELEILMCGLSTIHVEDLKNFHVVTPSSETHCTKIVSWFWIAVENMTESERARLLQFTTGSSLLPHGGFHSLEPKFRITVYGTTGKLPIAHTCFNEICLSNHHLFEDFEKSLKTAVTEGNEGFSFN</sequence>
<dbReference type="GO" id="GO:0043066">
    <property type="term" value="P:negative regulation of apoptotic process"/>
    <property type="evidence" value="ECO:0007669"/>
    <property type="project" value="TreeGrafter"/>
</dbReference>
<dbReference type="AlphaFoldDB" id="A0A8J2JUU1"/>
<dbReference type="GO" id="GO:0005829">
    <property type="term" value="C:cytosol"/>
    <property type="evidence" value="ECO:0007669"/>
    <property type="project" value="TreeGrafter"/>
</dbReference>
<dbReference type="Proteomes" id="UP000708208">
    <property type="component" value="Unassembled WGS sequence"/>
</dbReference>
<reference evidence="4" key="1">
    <citation type="submission" date="2021-06" db="EMBL/GenBank/DDBJ databases">
        <authorList>
            <person name="Hodson N. C."/>
            <person name="Mongue J. A."/>
            <person name="Jaron S. K."/>
        </authorList>
    </citation>
    <scope>NUCLEOTIDE SEQUENCE</scope>
</reference>
<evidence type="ECO:0000256" key="2">
    <source>
        <dbReference type="PROSITE-ProRule" id="PRU00104"/>
    </source>
</evidence>
<dbReference type="FunFam" id="3.30.2160.10:FF:000008">
    <property type="entry name" value="Apoptosis-resistant E3 ubiquitin protein ligase 1"/>
    <property type="match status" value="1"/>
</dbReference>
<evidence type="ECO:0000259" key="3">
    <source>
        <dbReference type="PROSITE" id="PS50237"/>
    </source>
</evidence>
<dbReference type="InterPro" id="IPR050409">
    <property type="entry name" value="E3_ubiq-protein_ligase"/>
</dbReference>
<dbReference type="PROSITE" id="PS50237">
    <property type="entry name" value="HECT"/>
    <property type="match status" value="1"/>
</dbReference>
<name>A0A8J2JUU1_9HEXA</name>
<comment type="caution">
    <text evidence="4">The sequence shown here is derived from an EMBL/GenBank/DDBJ whole genome shotgun (WGS) entry which is preliminary data.</text>
</comment>
<organism evidence="4 5">
    <name type="scientific">Allacma fusca</name>
    <dbReference type="NCBI Taxonomy" id="39272"/>
    <lineage>
        <taxon>Eukaryota</taxon>
        <taxon>Metazoa</taxon>
        <taxon>Ecdysozoa</taxon>
        <taxon>Arthropoda</taxon>
        <taxon>Hexapoda</taxon>
        <taxon>Collembola</taxon>
        <taxon>Symphypleona</taxon>
        <taxon>Sminthuridae</taxon>
        <taxon>Allacma</taxon>
    </lineage>
</organism>
<proteinExistence type="predicted"/>
<gene>
    <name evidence="4" type="ORF">AFUS01_LOCUS15955</name>
</gene>
<dbReference type="Pfam" id="PF25916">
    <property type="entry name" value="AREL1_PH-like"/>
    <property type="match status" value="1"/>
</dbReference>
<dbReference type="InterPro" id="IPR000569">
    <property type="entry name" value="HECT_dom"/>
</dbReference>